<evidence type="ECO:0000313" key="8">
    <source>
        <dbReference type="EMBL" id="ODV89955.1"/>
    </source>
</evidence>
<evidence type="ECO:0000256" key="1">
    <source>
        <dbReference type="ARBA" id="ARBA00004604"/>
    </source>
</evidence>
<comment type="subcellular location">
    <subcellularLocation>
        <location evidence="1">Nucleus</location>
        <location evidence="1">Nucleolus</location>
    </subcellularLocation>
</comment>
<dbReference type="PROSITE" id="PS00678">
    <property type="entry name" value="WD_REPEATS_1"/>
    <property type="match status" value="3"/>
</dbReference>
<evidence type="ECO:0000256" key="3">
    <source>
        <dbReference type="ARBA" id="ARBA00022737"/>
    </source>
</evidence>
<reference evidence="9" key="1">
    <citation type="submission" date="2016-02" db="EMBL/GenBank/DDBJ databases">
        <title>Comparative genomics of biotechnologically important yeasts.</title>
        <authorList>
            <consortium name="DOE Joint Genome Institute"/>
            <person name="Riley R."/>
            <person name="Haridas S."/>
            <person name="Wolfe K.H."/>
            <person name="Lopes M.R."/>
            <person name="Hittinger C.T."/>
            <person name="Goker M."/>
            <person name="Salamov A."/>
            <person name="Wisecaver J."/>
            <person name="Long T.M."/>
            <person name="Aerts A.L."/>
            <person name="Barry K."/>
            <person name="Choi C."/>
            <person name="Clum A."/>
            <person name="Coughlan A.Y."/>
            <person name="Deshpande S."/>
            <person name="Douglass A.P."/>
            <person name="Hanson S.J."/>
            <person name="Klenk H.-P."/>
            <person name="Labutti K."/>
            <person name="Lapidus A."/>
            <person name="Lindquist E."/>
            <person name="Lipzen A."/>
            <person name="Meier-Kolthoff J.P."/>
            <person name="Ohm R.A."/>
            <person name="Otillar R.P."/>
            <person name="Pangilinan J."/>
            <person name="Peng Y."/>
            <person name="Rokas A."/>
            <person name="Rosa C.A."/>
            <person name="Scheuner C."/>
            <person name="Sibirny A.A."/>
            <person name="Slot J.C."/>
            <person name="Stielow J.B."/>
            <person name="Sun H."/>
            <person name="Kurtzman C.P."/>
            <person name="Blackwell M."/>
            <person name="Jeffries T.W."/>
            <person name="Grigoriev I.V."/>
        </authorList>
    </citation>
    <scope>NUCLEOTIDE SEQUENCE [LARGE SCALE GENOMIC DNA]</scope>
    <source>
        <strain evidence="9">NRRL Y-17796</strain>
    </source>
</reference>
<keyword evidence="9" id="KW-1185">Reference proteome</keyword>
<dbReference type="FunFam" id="2.130.10.10:FF:000157">
    <property type="entry name" value="WD repeat domain 3"/>
    <property type="match status" value="1"/>
</dbReference>
<dbReference type="GO" id="GO:0000472">
    <property type="term" value="P:endonucleolytic cleavage to generate mature 5'-end of SSU-rRNA from (SSU-rRNA, 5.8S rRNA, LSU-rRNA)"/>
    <property type="evidence" value="ECO:0007669"/>
    <property type="project" value="EnsemblFungi"/>
</dbReference>
<dbReference type="EMBL" id="KV453842">
    <property type="protein sequence ID" value="ODV89955.1"/>
    <property type="molecule type" value="Genomic_DNA"/>
</dbReference>
<dbReference type="GO" id="GO:0000480">
    <property type="term" value="P:endonucleolytic cleavage in 5'-ETS of tricistronic rRNA transcript (SSU-rRNA, 5.8S rRNA, LSU-rRNA)"/>
    <property type="evidence" value="ECO:0007669"/>
    <property type="project" value="EnsemblFungi"/>
</dbReference>
<dbReference type="GO" id="GO:0034511">
    <property type="term" value="F:U3 snoRNA binding"/>
    <property type="evidence" value="ECO:0007669"/>
    <property type="project" value="EnsemblFungi"/>
</dbReference>
<dbReference type="Pfam" id="PF04003">
    <property type="entry name" value="Utp12"/>
    <property type="match status" value="1"/>
</dbReference>
<dbReference type="InterPro" id="IPR051570">
    <property type="entry name" value="TBC1_cilium_biogenesis"/>
</dbReference>
<dbReference type="OrthoDB" id="407922at2759"/>
<evidence type="ECO:0000256" key="5">
    <source>
        <dbReference type="ARBA" id="ARBA00038229"/>
    </source>
</evidence>
<dbReference type="Gene3D" id="2.130.10.10">
    <property type="entry name" value="YVTN repeat-like/Quinoprotein amine dehydrogenase"/>
    <property type="match status" value="4"/>
</dbReference>
<dbReference type="Proteomes" id="UP000095023">
    <property type="component" value="Unassembled WGS sequence"/>
</dbReference>
<name>A0A1E4TDW5_9ASCO</name>
<dbReference type="GO" id="GO:0000447">
    <property type="term" value="P:endonucleolytic cleavage in ITS1 to separate SSU-rRNA from 5.8S rRNA and LSU-rRNA from tricistronic rRNA transcript (SSU-rRNA, 5.8S rRNA, LSU-rRNA)"/>
    <property type="evidence" value="ECO:0007669"/>
    <property type="project" value="EnsemblFungi"/>
</dbReference>
<dbReference type="InterPro" id="IPR007148">
    <property type="entry name" value="SSU_processome_Utp12"/>
</dbReference>
<feature type="repeat" description="WD" evidence="6">
    <location>
        <begin position="456"/>
        <end position="497"/>
    </location>
</feature>
<evidence type="ECO:0000256" key="2">
    <source>
        <dbReference type="ARBA" id="ARBA00022574"/>
    </source>
</evidence>
<keyword evidence="4" id="KW-0539">Nucleus</keyword>
<keyword evidence="3" id="KW-0677">Repeat</keyword>
<dbReference type="PROSITE" id="PS50294">
    <property type="entry name" value="WD_REPEATS_REGION"/>
    <property type="match status" value="7"/>
</dbReference>
<evidence type="ECO:0000259" key="7">
    <source>
        <dbReference type="Pfam" id="PF04003"/>
    </source>
</evidence>
<keyword evidence="2 6" id="KW-0853">WD repeat</keyword>
<accession>A0A1E4TDW5</accession>
<evidence type="ECO:0000256" key="6">
    <source>
        <dbReference type="PROSITE-ProRule" id="PRU00221"/>
    </source>
</evidence>
<dbReference type="CDD" id="cd00200">
    <property type="entry name" value="WD40"/>
    <property type="match status" value="2"/>
</dbReference>
<feature type="repeat" description="WD" evidence="6">
    <location>
        <begin position="137"/>
        <end position="179"/>
    </location>
</feature>
<proteinExistence type="inferred from homology"/>
<sequence>MVKSYWKYEQSSVFGNIVSDCNICWISGNKVAVGSLESVIVWDLKTSSKTVFSSADLTSAVTYLSLVSEDVIAAGYNDGSIRLWDSRTADVLISFTGHRSRVTSLIPDHSQTRLASGAADGSIIVWDLVSEEGLYKLNGHKGQINGMRIIGDDQNFMLSCAKDGLLKLWDLDSQHCSDTVVAQKSDCWALEISPDNMYCLAGGDSSDISVWQINTNATEGSRLQSLGAIARQAHTKDRVLGIHFHPDNAYFVTHGVAPSIELWKIRTPAETTKAVARKRRRRREKNPELTDEHLADLIPDNNIADVLVSVAIIPVSPYKVRSIAWLPGSSLDKRSKLHLAIAYKSNLIDSYSITFHEQNKSAERATSEKHLAVDLPGHRTDIRTLSLSADNSILSSASNGQLKIWNVKTGNCIRTIETGYALCSAFLPGDTLVVIGTKEGTISLYDIASSSIVSSVKAHDGAVWSMHLSPDGVNLVSGGADKMLRFWAFKPTKEIVPGTERYIDTIKIKETRNAKITDDILSVRYSPDNNYVAASLLDNTVKVFYNDTLKYYLTLYGHKLPVLAMDISYDSKLIITSSADKNIKIWGLDFGDCHRSLFAHQDSITAVAFEQNTHHFFSASKDRVIKYWDGDKFECIQKLTGHQSEIWAMTIANNGSFVVSASHDRSIRVWKQSDEEIFLEEAREQELEETYENDFFSALDQANGDPSDDTETQAVSKQTIETLKAGDRFLEALDLCYDDEMKHKAYYEALSAGQTIAKPDRNIVFTFQNDVSAEQYLLSVIEKVPIHQLGDALLILPFDRVIPLLTFINKWAKSGKHPALICRILYSVIRMFQNQLVTSSECRSVLEEVYKNLSHSLRRVKDEMGYNLAGLNVIRRYQGTMSQHEFQDDETLAAEEAKSQKKRAFTTI</sequence>
<feature type="repeat" description="WD" evidence="6">
    <location>
        <begin position="95"/>
        <end position="136"/>
    </location>
</feature>
<evidence type="ECO:0000313" key="9">
    <source>
        <dbReference type="Proteomes" id="UP000095023"/>
    </source>
</evidence>
<organism evidence="8 9">
    <name type="scientific">Tortispora caseinolytica NRRL Y-17796</name>
    <dbReference type="NCBI Taxonomy" id="767744"/>
    <lineage>
        <taxon>Eukaryota</taxon>
        <taxon>Fungi</taxon>
        <taxon>Dikarya</taxon>
        <taxon>Ascomycota</taxon>
        <taxon>Saccharomycotina</taxon>
        <taxon>Trigonopsidomycetes</taxon>
        <taxon>Trigonopsidales</taxon>
        <taxon>Trigonopsidaceae</taxon>
        <taxon>Tortispora</taxon>
    </lineage>
</organism>
<dbReference type="InterPro" id="IPR015943">
    <property type="entry name" value="WD40/YVTN_repeat-like_dom_sf"/>
</dbReference>
<dbReference type="PRINTS" id="PR00320">
    <property type="entry name" value="GPROTEINBRPT"/>
</dbReference>
<dbReference type="GO" id="GO:0032040">
    <property type="term" value="C:small-subunit processome"/>
    <property type="evidence" value="ECO:0007669"/>
    <property type="project" value="EnsemblFungi"/>
</dbReference>
<protein>
    <recommendedName>
        <fullName evidence="7">Small-subunit processome Utp12 domain-containing protein</fullName>
    </recommendedName>
</protein>
<dbReference type="Pfam" id="PF25173">
    <property type="entry name" value="Beta-prop_WDR3_1st"/>
    <property type="match status" value="1"/>
</dbReference>
<feature type="domain" description="Small-subunit processome Utp12" evidence="7">
    <location>
        <begin position="774"/>
        <end position="875"/>
    </location>
</feature>
<feature type="repeat" description="WD" evidence="6">
    <location>
        <begin position="597"/>
        <end position="629"/>
    </location>
</feature>
<comment type="similarity">
    <text evidence="5">Belongs to the WD repeat WDR3/UTP12 family.</text>
</comment>
<feature type="repeat" description="WD" evidence="6">
    <location>
        <begin position="639"/>
        <end position="680"/>
    </location>
</feature>
<dbReference type="Pfam" id="PF25172">
    <property type="entry name" value="Beta-prop_WDR3_2nd"/>
    <property type="match status" value="1"/>
</dbReference>
<dbReference type="GO" id="GO:0034388">
    <property type="term" value="C:Pwp2p-containing subcomplex of 90S preribosome"/>
    <property type="evidence" value="ECO:0007669"/>
    <property type="project" value="EnsemblFungi"/>
</dbReference>
<dbReference type="FunFam" id="2.130.10.10:FF:000178">
    <property type="entry name" value="WD repeat domain 3"/>
    <property type="match status" value="1"/>
</dbReference>
<dbReference type="InterPro" id="IPR001680">
    <property type="entry name" value="WD40_rpt"/>
</dbReference>
<feature type="repeat" description="WD" evidence="6">
    <location>
        <begin position="375"/>
        <end position="415"/>
    </location>
</feature>
<dbReference type="PROSITE" id="PS50082">
    <property type="entry name" value="WD_REPEATS_2"/>
    <property type="match status" value="8"/>
</dbReference>
<evidence type="ECO:0000256" key="4">
    <source>
        <dbReference type="ARBA" id="ARBA00023242"/>
    </source>
</evidence>
<feature type="repeat" description="WD" evidence="6">
    <location>
        <begin position="72"/>
        <end position="94"/>
    </location>
</feature>
<dbReference type="SMART" id="SM00320">
    <property type="entry name" value="WD40"/>
    <property type="match status" value="13"/>
</dbReference>
<dbReference type="AlphaFoldDB" id="A0A1E4TDW5"/>
<dbReference type="InterPro" id="IPR020472">
    <property type="entry name" value="WD40_PAC1"/>
</dbReference>
<gene>
    <name evidence="8" type="ORF">CANCADRAFT_31064</name>
</gene>
<dbReference type="PANTHER" id="PTHR19853:SF0">
    <property type="entry name" value="WD REPEAT-CONTAINING PROTEIN 3"/>
    <property type="match status" value="1"/>
</dbReference>
<dbReference type="SUPFAM" id="SSF50978">
    <property type="entry name" value="WD40 repeat-like"/>
    <property type="match status" value="2"/>
</dbReference>
<dbReference type="InterPro" id="IPR019775">
    <property type="entry name" value="WD40_repeat_CS"/>
</dbReference>
<dbReference type="InterPro" id="IPR036322">
    <property type="entry name" value="WD40_repeat_dom_sf"/>
</dbReference>
<feature type="repeat" description="WD" evidence="6">
    <location>
        <begin position="555"/>
        <end position="596"/>
    </location>
</feature>
<dbReference type="PANTHER" id="PTHR19853">
    <property type="entry name" value="WD REPEAT CONTAINING PROTEIN 3 WDR3"/>
    <property type="match status" value="1"/>
</dbReference>